<evidence type="ECO:0000256" key="2">
    <source>
        <dbReference type="SAM" id="MobiDB-lite"/>
    </source>
</evidence>
<feature type="compositionally biased region" description="Basic and acidic residues" evidence="2">
    <location>
        <begin position="148"/>
        <end position="159"/>
    </location>
</feature>
<evidence type="ECO:0000256" key="1">
    <source>
        <dbReference type="SAM" id="Coils"/>
    </source>
</evidence>
<proteinExistence type="predicted"/>
<feature type="domain" description="GIL1/IRKI C-terminal" evidence="3">
    <location>
        <begin position="767"/>
        <end position="825"/>
    </location>
</feature>
<feature type="compositionally biased region" description="Basic and acidic residues" evidence="2">
    <location>
        <begin position="71"/>
        <end position="81"/>
    </location>
</feature>
<dbReference type="AlphaFoldDB" id="A0A8T0GPN8"/>
<protein>
    <recommendedName>
        <fullName evidence="3">GIL1/IRKI C-terminal domain-containing protein</fullName>
    </recommendedName>
</protein>
<feature type="compositionally biased region" description="Basic and acidic residues" evidence="2">
    <location>
        <begin position="89"/>
        <end position="105"/>
    </location>
</feature>
<dbReference type="InterPro" id="IPR040225">
    <property type="entry name" value="GIL1-like"/>
</dbReference>
<dbReference type="GO" id="GO:0009959">
    <property type="term" value="P:negative gravitropism"/>
    <property type="evidence" value="ECO:0007669"/>
    <property type="project" value="InterPro"/>
</dbReference>
<evidence type="ECO:0000313" key="4">
    <source>
        <dbReference type="EMBL" id="KAG0560883.1"/>
    </source>
</evidence>
<feature type="region of interest" description="Disordered" evidence="2">
    <location>
        <begin position="20"/>
        <end position="126"/>
    </location>
</feature>
<comment type="caution">
    <text evidence="4">The sequence shown here is derived from an EMBL/GenBank/DDBJ whole genome shotgun (WGS) entry which is preliminary data.</text>
</comment>
<dbReference type="Proteomes" id="UP000822688">
    <property type="component" value="Chromosome 9"/>
</dbReference>
<keyword evidence="5" id="KW-1185">Reference proteome</keyword>
<sequence length="842" mass="95677">MYSMQDGQRYDFSTMYSTHGDGFPGRSTMHDDRKDSFPPRHSMHDDRRDSFPPRQSMQGGRGDGFLTRHASFQDDRRDEFSSRYTTQDGRGDDILGRHSMQDGGRDSFSGGNKGFGLAEGPPSPGWTSSIVNPISSLVTSFWSRDSKAGAEGSIRDMPKIQRPPAYYSGHDSGYSGQSYHDSSMDYGSRDLNSSKPDSTLAIYGSREITGSHLGKPDNTLAIYDPQLGVAREKIKELESILAEREGRIDDLDSSLKEKKTFIEHMEKDFREVTKSSYLKEMSVKDLEAKEAAYQVRMKEKEQEVKGLLERLESAEDESTAKDAKIKELQSSLQDVRRESQQLKAWKIEQEERRKLDEIDAEELNLKIADLTSANFMLESKKQQLTTHTKEQMKLVQDLRQQTSAQEAMLQAKDLEVQSLRDRLREEQETSSKLSEQMHKIGSELEQKDAEIEQLCQLVEELDQHSLSLQAQLSTTDREGHTDDHEQLKAHCSSLEEKVESHSSMIENLRARLREEWDTTSNLNERLQQRDLEIDDLKNQIQDLQKKDSPSDDFIQAPKELIRRDTFLGSQATPNLLNVAVQRVHEVAGIFARLLMKASEQGKIDGMAVARNNFVRAMSLGKAAPLKYVLEAITCKLLFHGFEHECFDLQDSSSGFLDVEQQRIENFRQYKYLTSIENTEQLVHSGDGLFADFCRIKLEDLSDTIPEIAGMMKEMMGITFERSASPDESSTEVATYLAAKLGATFVQLAVCVWQVHKLAFSFNPVARIFRVAQSEKFVEKYMESVIFQESESDDDEDMPSSDISRVDFMVVPGFLINKSVVRSRVFVVTKSVTNSVRLPIRTS</sequence>
<feature type="region of interest" description="Disordered" evidence="2">
    <location>
        <begin position="148"/>
        <end position="192"/>
    </location>
</feature>
<feature type="coiled-coil region" evidence="1">
    <location>
        <begin position="409"/>
        <end position="546"/>
    </location>
</feature>
<dbReference type="GO" id="GO:0009639">
    <property type="term" value="P:response to red or far red light"/>
    <property type="evidence" value="ECO:0007669"/>
    <property type="project" value="InterPro"/>
</dbReference>
<evidence type="ECO:0000259" key="3">
    <source>
        <dbReference type="Pfam" id="PF24994"/>
    </source>
</evidence>
<name>A0A8T0GPN8_CERPU</name>
<gene>
    <name evidence="4" type="ORF">KC19_9G021700</name>
</gene>
<dbReference type="EMBL" id="CM026430">
    <property type="protein sequence ID" value="KAG0560883.1"/>
    <property type="molecule type" value="Genomic_DNA"/>
</dbReference>
<keyword evidence="1" id="KW-0175">Coiled coil</keyword>
<feature type="compositionally biased region" description="Basic and acidic residues" evidence="2">
    <location>
        <begin position="28"/>
        <end position="51"/>
    </location>
</feature>
<accession>A0A8T0GPN8</accession>
<dbReference type="Gene3D" id="1.20.5.340">
    <property type="match status" value="1"/>
</dbReference>
<organism evidence="4 5">
    <name type="scientific">Ceratodon purpureus</name>
    <name type="common">Fire moss</name>
    <name type="synonym">Dicranum purpureum</name>
    <dbReference type="NCBI Taxonomy" id="3225"/>
    <lineage>
        <taxon>Eukaryota</taxon>
        <taxon>Viridiplantae</taxon>
        <taxon>Streptophyta</taxon>
        <taxon>Embryophyta</taxon>
        <taxon>Bryophyta</taxon>
        <taxon>Bryophytina</taxon>
        <taxon>Bryopsida</taxon>
        <taxon>Dicranidae</taxon>
        <taxon>Pseudoditrichales</taxon>
        <taxon>Ditrichaceae</taxon>
        <taxon>Ceratodon</taxon>
    </lineage>
</organism>
<dbReference type="Pfam" id="PF24994">
    <property type="entry name" value="GIL1_IRKI_C"/>
    <property type="match status" value="1"/>
</dbReference>
<dbReference type="PANTHER" id="PTHR31161">
    <property type="entry name" value="PROTEIN GRAVITROPIC IN THE LIGHT 1"/>
    <property type="match status" value="1"/>
</dbReference>
<evidence type="ECO:0000313" key="5">
    <source>
        <dbReference type="Proteomes" id="UP000822688"/>
    </source>
</evidence>
<reference evidence="4" key="1">
    <citation type="submission" date="2020-06" db="EMBL/GenBank/DDBJ databases">
        <title>WGS assembly of Ceratodon purpureus strain R40.</title>
        <authorList>
            <person name="Carey S.B."/>
            <person name="Jenkins J."/>
            <person name="Shu S."/>
            <person name="Lovell J.T."/>
            <person name="Sreedasyam A."/>
            <person name="Maumus F."/>
            <person name="Tiley G.P."/>
            <person name="Fernandez-Pozo N."/>
            <person name="Barry K."/>
            <person name="Chen C."/>
            <person name="Wang M."/>
            <person name="Lipzen A."/>
            <person name="Daum C."/>
            <person name="Saski C.A."/>
            <person name="Payton A.C."/>
            <person name="Mcbreen J.C."/>
            <person name="Conrad R.E."/>
            <person name="Kollar L.M."/>
            <person name="Olsson S."/>
            <person name="Huttunen S."/>
            <person name="Landis J.B."/>
            <person name="Wickett N.J."/>
            <person name="Johnson M.G."/>
            <person name="Rensing S.A."/>
            <person name="Grimwood J."/>
            <person name="Schmutz J."/>
            <person name="Mcdaniel S.F."/>
        </authorList>
    </citation>
    <scope>NUCLEOTIDE SEQUENCE</scope>
    <source>
        <strain evidence="4">R40</strain>
    </source>
</reference>
<dbReference type="InterPro" id="IPR056813">
    <property type="entry name" value="GIL1_IRKI_C"/>
</dbReference>
<feature type="coiled-coil region" evidence="1">
    <location>
        <begin position="283"/>
        <end position="331"/>
    </location>
</feature>